<sequence>MAEPARSHCQAASQPQVTIAPRVSRCHTIQRGENTSCRTGPTLRRGVTSPTVPDGLRRWLAPRPVAVPVILDPAQRRLVVLEILVVLTVTVGLSAMRSALSLLDALLSPVPLAEQQVALNAPAARADLVDLALQLTRVLQLVGWGALGAYLLLRAGFGLRAIGLDRSRPRHDVLGAMGLAALIGIPGLGLYLTARALGVSVTIAPSLLDDTWWRLPVLTLSAAANGWAEEVVMVGYLITRLGQLGWSENRSLLASASLRASYHLYQGLGGFVGNLVMGLVFGRIWQRTNRLWVLIGAHTLIDVVAFTGYALLRGHLAWLP</sequence>
<dbReference type="AlphaFoldDB" id="A0A848DN98"/>
<feature type="transmembrane region" description="Helical" evidence="1">
    <location>
        <begin position="173"/>
        <end position="192"/>
    </location>
</feature>
<dbReference type="EMBL" id="JAAXKZ010000090">
    <property type="protein sequence ID" value="NMH93999.1"/>
    <property type="molecule type" value="Genomic_DNA"/>
</dbReference>
<dbReference type="Proteomes" id="UP000586918">
    <property type="component" value="Unassembled WGS sequence"/>
</dbReference>
<dbReference type="GO" id="GO:0008237">
    <property type="term" value="F:metallopeptidase activity"/>
    <property type="evidence" value="ECO:0007669"/>
    <property type="project" value="UniProtKB-KW"/>
</dbReference>
<evidence type="ECO:0000313" key="3">
    <source>
        <dbReference type="EMBL" id="NMH93999.1"/>
    </source>
</evidence>
<reference evidence="3 4" key="1">
    <citation type="submission" date="2020-04" db="EMBL/GenBank/DDBJ databases">
        <authorList>
            <person name="Klaysubun C."/>
            <person name="Duangmal K."/>
            <person name="Lipun K."/>
        </authorList>
    </citation>
    <scope>NUCLEOTIDE SEQUENCE [LARGE SCALE GENOMIC DNA]</scope>
    <source>
        <strain evidence="3 4">DSM 45300</strain>
    </source>
</reference>
<evidence type="ECO:0000313" key="4">
    <source>
        <dbReference type="Proteomes" id="UP000586918"/>
    </source>
</evidence>
<keyword evidence="3" id="KW-0482">Metalloprotease</keyword>
<dbReference type="Pfam" id="PF02517">
    <property type="entry name" value="Rce1-like"/>
    <property type="match status" value="1"/>
</dbReference>
<feature type="transmembrane region" description="Helical" evidence="1">
    <location>
        <begin position="291"/>
        <end position="312"/>
    </location>
</feature>
<dbReference type="InterPro" id="IPR003675">
    <property type="entry name" value="Rce1/LyrA-like_dom"/>
</dbReference>
<organism evidence="3 4">
    <name type="scientific">Pseudonocardia bannensis</name>
    <dbReference type="NCBI Taxonomy" id="630973"/>
    <lineage>
        <taxon>Bacteria</taxon>
        <taxon>Bacillati</taxon>
        <taxon>Actinomycetota</taxon>
        <taxon>Actinomycetes</taxon>
        <taxon>Pseudonocardiales</taxon>
        <taxon>Pseudonocardiaceae</taxon>
        <taxon>Pseudonocardia</taxon>
    </lineage>
</organism>
<gene>
    <name evidence="3" type="ORF">HF519_20945</name>
</gene>
<keyword evidence="3" id="KW-0645">Protease</keyword>
<name>A0A848DN98_9PSEU</name>
<keyword evidence="4" id="KW-1185">Reference proteome</keyword>
<keyword evidence="1" id="KW-1133">Transmembrane helix</keyword>
<dbReference type="GO" id="GO:0004175">
    <property type="term" value="F:endopeptidase activity"/>
    <property type="evidence" value="ECO:0007669"/>
    <property type="project" value="UniProtKB-ARBA"/>
</dbReference>
<feature type="domain" description="CAAX prenyl protease 2/Lysostaphin resistance protein A-like" evidence="2">
    <location>
        <begin position="212"/>
        <end position="304"/>
    </location>
</feature>
<comment type="caution">
    <text evidence="3">The sequence shown here is derived from an EMBL/GenBank/DDBJ whole genome shotgun (WGS) entry which is preliminary data.</text>
</comment>
<feature type="transmembrane region" description="Helical" evidence="1">
    <location>
        <begin position="78"/>
        <end position="100"/>
    </location>
</feature>
<keyword evidence="1" id="KW-0472">Membrane</keyword>
<evidence type="ECO:0000259" key="2">
    <source>
        <dbReference type="Pfam" id="PF02517"/>
    </source>
</evidence>
<feature type="transmembrane region" description="Helical" evidence="1">
    <location>
        <begin position="141"/>
        <end position="161"/>
    </location>
</feature>
<keyword evidence="3" id="KW-0378">Hydrolase</keyword>
<dbReference type="GO" id="GO:0080120">
    <property type="term" value="P:CAAX-box protein maturation"/>
    <property type="evidence" value="ECO:0007669"/>
    <property type="project" value="UniProtKB-ARBA"/>
</dbReference>
<keyword evidence="1" id="KW-0812">Transmembrane</keyword>
<dbReference type="GO" id="GO:0006508">
    <property type="term" value="P:proteolysis"/>
    <property type="evidence" value="ECO:0007669"/>
    <property type="project" value="UniProtKB-KW"/>
</dbReference>
<proteinExistence type="predicted"/>
<accession>A0A848DN98</accession>
<protein>
    <submittedName>
        <fullName evidence="3">CPBP family intramembrane metalloprotease</fullName>
    </submittedName>
</protein>
<feature type="transmembrane region" description="Helical" evidence="1">
    <location>
        <begin position="260"/>
        <end position="285"/>
    </location>
</feature>
<evidence type="ECO:0000256" key="1">
    <source>
        <dbReference type="SAM" id="Phobius"/>
    </source>
</evidence>